<organism evidence="2">
    <name type="scientific">Theileria annulata</name>
    <dbReference type="NCBI Taxonomy" id="5874"/>
    <lineage>
        <taxon>Eukaryota</taxon>
        <taxon>Sar</taxon>
        <taxon>Alveolata</taxon>
        <taxon>Apicomplexa</taxon>
        <taxon>Aconoidasida</taxon>
        <taxon>Piroplasmida</taxon>
        <taxon>Theileriidae</taxon>
        <taxon>Theileria</taxon>
    </lineage>
</organism>
<proteinExistence type="predicted"/>
<feature type="compositionally biased region" description="Polar residues" evidence="1">
    <location>
        <begin position="95"/>
        <end position="107"/>
    </location>
</feature>
<evidence type="ECO:0000256" key="1">
    <source>
        <dbReference type="SAM" id="MobiDB-lite"/>
    </source>
</evidence>
<reference evidence="2" key="1">
    <citation type="submission" date="2018-07" db="EMBL/GenBank/DDBJ databases">
        <authorList>
            <person name="Quirk P.G."/>
            <person name="Krulwich T.A."/>
        </authorList>
    </citation>
    <scope>NUCLEOTIDE SEQUENCE</scope>
    <source>
        <strain evidence="2">Anand</strain>
    </source>
</reference>
<dbReference type="VEuPathDB" id="PiroplasmaDB:TA14930"/>
<gene>
    <name evidence="2" type="ORF">TAT_000141400</name>
    <name evidence="3" type="ORF">TAV_000141400</name>
</gene>
<protein>
    <submittedName>
        <fullName evidence="2">Uncharacterized protein</fullName>
    </submittedName>
</protein>
<name>A0A3B0MKV1_THEAN</name>
<feature type="region of interest" description="Disordered" evidence="1">
    <location>
        <begin position="95"/>
        <end position="116"/>
    </location>
</feature>
<accession>A0A3B0MKV1</accession>
<evidence type="ECO:0000313" key="3">
    <source>
        <dbReference type="EMBL" id="SVP91225.1"/>
    </source>
</evidence>
<dbReference type="EMBL" id="UIVS01000002">
    <property type="protein sequence ID" value="SVP91225.1"/>
    <property type="molecule type" value="Genomic_DNA"/>
</dbReference>
<dbReference type="EMBL" id="UIVT01000002">
    <property type="protein sequence ID" value="SVP90703.1"/>
    <property type="molecule type" value="Genomic_DNA"/>
</dbReference>
<dbReference type="AlphaFoldDB" id="A0A3B0MKV1"/>
<evidence type="ECO:0000313" key="2">
    <source>
        <dbReference type="EMBL" id="SVP90703.1"/>
    </source>
</evidence>
<sequence>MDERIVVFYHQQWLPDLEGNDTFQDVGMVSVSTCREVEVVLEPQVLVLCLLRKLRKVKIIFKPCIYDRFYDGVLPAALVNKVKYIQKNPQEFNDMSSNTCTDNSVGNKNEDNESESDYGVVRNEDLVSYFVTLVNLKNNVNCTELESEFSLYDVPILSINRDILYLKSEVVIPSYIYTHLRYAIMYLIWLHPLISHYTREVVLNSEPFPFSWYSFLRKKSQVKNECGNFGYSTLENTLRDLRFFLQGISKINWFEGCIFSNLSVLFSLPCQDLEDILILHKEFEDLKTYCIRMNARYEVVSLKPPFLSGDKVSASHFKKNSKLFNHLLNI</sequence>